<dbReference type="OrthoDB" id="10067381at2759"/>
<keyword evidence="3" id="KW-1185">Reference proteome</keyword>
<evidence type="ECO:0008006" key="4">
    <source>
        <dbReference type="Google" id="ProtNLM"/>
    </source>
</evidence>
<dbReference type="PANTHER" id="PTHR31977:SF1">
    <property type="entry name" value="UPF0696 PROTEIN C11ORF68"/>
    <property type="match status" value="1"/>
</dbReference>
<gene>
    <name evidence="2" type="ORF">CkaCkLH20_09065</name>
</gene>
<protein>
    <recommendedName>
        <fullName evidence="4">DUF1917-domain-containing protein</fullName>
    </recommendedName>
</protein>
<dbReference type="Proteomes" id="UP000781932">
    <property type="component" value="Unassembled WGS sequence"/>
</dbReference>
<dbReference type="InterPro" id="IPR015034">
    <property type="entry name" value="Bles03"/>
</dbReference>
<accession>A0A9P6I417</accession>
<reference evidence="2" key="2">
    <citation type="submission" date="2020-11" db="EMBL/GenBank/DDBJ databases">
        <title>Whole genome sequencing of Colletotrichum sp.</title>
        <authorList>
            <person name="Li H."/>
        </authorList>
    </citation>
    <scope>NUCLEOTIDE SEQUENCE</scope>
    <source>
        <strain evidence="2">CkLH20</strain>
    </source>
</reference>
<dbReference type="PANTHER" id="PTHR31977">
    <property type="entry name" value="UPF0696 PROTEIN C11ORF68"/>
    <property type="match status" value="1"/>
</dbReference>
<reference evidence="2" key="1">
    <citation type="submission" date="2020-03" db="EMBL/GenBank/DDBJ databases">
        <authorList>
            <person name="He L."/>
        </authorList>
    </citation>
    <scope>NUCLEOTIDE SEQUENCE</scope>
    <source>
        <strain evidence="2">CkLH20</strain>
    </source>
</reference>
<name>A0A9P6I417_9PEZI</name>
<comment type="caution">
    <text evidence="2">The sequence shown here is derived from an EMBL/GenBank/DDBJ whole genome shotgun (WGS) entry which is preliminary data.</text>
</comment>
<evidence type="ECO:0000256" key="1">
    <source>
        <dbReference type="ARBA" id="ARBA00010568"/>
    </source>
</evidence>
<sequence>MSLHRVPRLLCALNSTTMDSDESDFYGDEETVAGLEARVNSFNVAQWWEETNAVHLNRRVKTEPVDSKRLHNPYAGVPYAWQLTETVDAFLDRLPPETTEGSEEIPWIFICNPYIPRKDRLSAQNQFSKGNEDEAPEEEGSQLDTLIEGGTERLNILRHFTNDIQRTPTSKAARRADINDEKKQAVQDILALAHACKVKAGKWMIFCPPREVNEVWRIIARATANNELGIAAKVAPRQDATGKKDRIIAVYTADFSDMADVTRVLRRLRELKVVESTGRPIYYKPDAFTYIGIAHGNHWDIKASIYSSLDVLPKPLLPPTPVHDNERNDWTF</sequence>
<dbReference type="SUPFAM" id="SSF55418">
    <property type="entry name" value="eIF4e-like"/>
    <property type="match status" value="1"/>
</dbReference>
<comment type="similarity">
    <text evidence="1">Belongs to the UPF0696 family.</text>
</comment>
<evidence type="ECO:0000313" key="2">
    <source>
        <dbReference type="EMBL" id="KAF9873606.1"/>
    </source>
</evidence>
<organism evidence="2 3">
    <name type="scientific">Colletotrichum karsti</name>
    <dbReference type="NCBI Taxonomy" id="1095194"/>
    <lineage>
        <taxon>Eukaryota</taxon>
        <taxon>Fungi</taxon>
        <taxon>Dikarya</taxon>
        <taxon>Ascomycota</taxon>
        <taxon>Pezizomycotina</taxon>
        <taxon>Sordariomycetes</taxon>
        <taxon>Hypocreomycetidae</taxon>
        <taxon>Glomerellales</taxon>
        <taxon>Glomerellaceae</taxon>
        <taxon>Colletotrichum</taxon>
        <taxon>Colletotrichum boninense species complex</taxon>
    </lineage>
</organism>
<dbReference type="Gene3D" id="3.30.760.10">
    <property type="entry name" value="RNA Cap, Translation Initiation Factor Eif4e"/>
    <property type="match status" value="1"/>
</dbReference>
<proteinExistence type="inferred from homology"/>
<evidence type="ECO:0000313" key="3">
    <source>
        <dbReference type="Proteomes" id="UP000781932"/>
    </source>
</evidence>
<dbReference type="EMBL" id="JAATWM020000031">
    <property type="protein sequence ID" value="KAF9873606.1"/>
    <property type="molecule type" value="Genomic_DNA"/>
</dbReference>
<dbReference type="Pfam" id="PF08939">
    <property type="entry name" value="Bles03"/>
    <property type="match status" value="1"/>
</dbReference>
<dbReference type="RefSeq" id="XP_038743067.1">
    <property type="nucleotide sequence ID" value="XM_038891780.1"/>
</dbReference>
<dbReference type="AlphaFoldDB" id="A0A9P6I417"/>
<dbReference type="GeneID" id="62164854"/>
<dbReference type="InterPro" id="IPR023398">
    <property type="entry name" value="TIF_eIF4e-like"/>
</dbReference>